<evidence type="ECO:0000259" key="1">
    <source>
        <dbReference type="Pfam" id="PF00582"/>
    </source>
</evidence>
<name>A0A1G7RID8_9EURY</name>
<dbReference type="RefSeq" id="WP_149799689.1">
    <property type="nucleotide sequence ID" value="NZ_FNBO01000015.1"/>
</dbReference>
<proteinExistence type="predicted"/>
<keyword evidence="3" id="KW-1185">Reference proteome</keyword>
<sequence>MTDTNNILVAVDSTDANGYVMERAIESARLEESTLVVAHVMSTAQFDDHLGAIGTIPELRKDGATFTVDQARERARAVATRAARAAVGDLDIAYVTVGAVGQVDATLLEIADQHDCGTIMLAEQRSWWRRRLGWGDKRLARSFEGRVIRVPRREPVTADPVSTAIDG</sequence>
<evidence type="ECO:0000313" key="2">
    <source>
        <dbReference type="EMBL" id="SDG10586.1"/>
    </source>
</evidence>
<dbReference type="InterPro" id="IPR006016">
    <property type="entry name" value="UspA"/>
</dbReference>
<dbReference type="AlphaFoldDB" id="A0A1G7RID8"/>
<dbReference type="Pfam" id="PF00582">
    <property type="entry name" value="Usp"/>
    <property type="match status" value="1"/>
</dbReference>
<accession>A0A1G7RID8</accession>
<dbReference type="SUPFAM" id="SSF52402">
    <property type="entry name" value="Adenine nucleotide alpha hydrolases-like"/>
    <property type="match status" value="1"/>
</dbReference>
<reference evidence="2 3" key="1">
    <citation type="submission" date="2016-10" db="EMBL/GenBank/DDBJ databases">
        <authorList>
            <person name="Varghese N."/>
            <person name="Submissions S."/>
        </authorList>
    </citation>
    <scope>NUCLEOTIDE SEQUENCE [LARGE SCALE GENOMIC DNA]</scope>
    <source>
        <strain evidence="2 3">CGMCC 1.3527</strain>
    </source>
</reference>
<dbReference type="Gene3D" id="3.40.50.620">
    <property type="entry name" value="HUPs"/>
    <property type="match status" value="1"/>
</dbReference>
<dbReference type="Proteomes" id="UP000324020">
    <property type="component" value="Unassembled WGS sequence"/>
</dbReference>
<evidence type="ECO:0000313" key="3">
    <source>
        <dbReference type="Proteomes" id="UP000324020"/>
    </source>
</evidence>
<feature type="domain" description="UspA" evidence="1">
    <location>
        <begin position="5"/>
        <end position="131"/>
    </location>
</feature>
<gene>
    <name evidence="2" type="ORF">SAMN04488067_11564</name>
</gene>
<protein>
    <submittedName>
        <fullName evidence="2">Universal stress protein family protein</fullName>
    </submittedName>
</protein>
<dbReference type="InterPro" id="IPR014729">
    <property type="entry name" value="Rossmann-like_a/b/a_fold"/>
</dbReference>
<organism evidence="2 3">
    <name type="scientific">Halorubrum xinjiangense</name>
    <dbReference type="NCBI Taxonomy" id="261291"/>
    <lineage>
        <taxon>Archaea</taxon>
        <taxon>Methanobacteriati</taxon>
        <taxon>Methanobacteriota</taxon>
        <taxon>Stenosarchaea group</taxon>
        <taxon>Halobacteria</taxon>
        <taxon>Halobacteriales</taxon>
        <taxon>Haloferacaceae</taxon>
        <taxon>Halorubrum</taxon>
    </lineage>
</organism>
<dbReference type="EMBL" id="FNBO01000015">
    <property type="protein sequence ID" value="SDG10586.1"/>
    <property type="molecule type" value="Genomic_DNA"/>
</dbReference>